<evidence type="ECO:0000256" key="1">
    <source>
        <dbReference type="SAM" id="MobiDB-lite"/>
    </source>
</evidence>
<accession>A0A7S1ZK98</accession>
<dbReference type="Gene3D" id="1.25.40.20">
    <property type="entry name" value="Ankyrin repeat-containing domain"/>
    <property type="match status" value="1"/>
</dbReference>
<evidence type="ECO:0000313" key="2">
    <source>
        <dbReference type="EMBL" id="CAD9341407.1"/>
    </source>
</evidence>
<name>A0A7S1ZK98_9STRA</name>
<reference evidence="2" key="1">
    <citation type="submission" date="2021-01" db="EMBL/GenBank/DDBJ databases">
        <authorList>
            <person name="Corre E."/>
            <person name="Pelletier E."/>
            <person name="Niang G."/>
            <person name="Scheremetjew M."/>
            <person name="Finn R."/>
            <person name="Kale V."/>
            <person name="Holt S."/>
            <person name="Cochrane G."/>
            <person name="Meng A."/>
            <person name="Brown T."/>
            <person name="Cohen L."/>
        </authorList>
    </citation>
    <scope>NUCLEOTIDE SEQUENCE</scope>
    <source>
        <strain evidence="2">Pop2</strain>
    </source>
</reference>
<evidence type="ECO:0008006" key="3">
    <source>
        <dbReference type="Google" id="ProtNLM"/>
    </source>
</evidence>
<dbReference type="AlphaFoldDB" id="A0A7S1ZK98"/>
<proteinExistence type="predicted"/>
<dbReference type="InterPro" id="IPR036770">
    <property type="entry name" value="Ankyrin_rpt-contain_sf"/>
</dbReference>
<dbReference type="SUPFAM" id="SSF48403">
    <property type="entry name" value="Ankyrin repeat"/>
    <property type="match status" value="1"/>
</dbReference>
<gene>
    <name evidence="2" type="ORF">DBRI1063_LOCUS16753</name>
</gene>
<sequence>MQEVDDRRMTPLHRACGPGPKKGNGSRREGPTSISIIWLLVEHYPRAVLECDDKGRTPLMLAVEHHCATVQVKNLLSSVETLLRRDHDKKEEEREENILKCIGEEQGQSGLRIATSIRPDLVHRLPKDERLLPMILEKVGGRRGGSLNAIYAIFREMPTK</sequence>
<dbReference type="EMBL" id="HBGN01026101">
    <property type="protein sequence ID" value="CAD9341407.1"/>
    <property type="molecule type" value="Transcribed_RNA"/>
</dbReference>
<protein>
    <recommendedName>
        <fullName evidence="3">Ankyrin repeat protein</fullName>
    </recommendedName>
</protein>
<feature type="region of interest" description="Disordered" evidence="1">
    <location>
        <begin position="1"/>
        <end position="30"/>
    </location>
</feature>
<organism evidence="2">
    <name type="scientific">Ditylum brightwellii</name>
    <dbReference type="NCBI Taxonomy" id="49249"/>
    <lineage>
        <taxon>Eukaryota</taxon>
        <taxon>Sar</taxon>
        <taxon>Stramenopiles</taxon>
        <taxon>Ochrophyta</taxon>
        <taxon>Bacillariophyta</taxon>
        <taxon>Mediophyceae</taxon>
        <taxon>Lithodesmiophycidae</taxon>
        <taxon>Lithodesmiales</taxon>
        <taxon>Lithodesmiaceae</taxon>
        <taxon>Ditylum</taxon>
    </lineage>
</organism>